<dbReference type="AlphaFoldDB" id="A0A8X9A1X6"/>
<gene>
    <name evidence="2" type="ORF">SASPL_116128</name>
</gene>
<reference evidence="2" key="1">
    <citation type="submission" date="2018-01" db="EMBL/GenBank/DDBJ databases">
        <authorList>
            <person name="Mao J.F."/>
        </authorList>
    </citation>
    <scope>NUCLEOTIDE SEQUENCE</scope>
    <source>
        <strain evidence="2">Huo1</strain>
        <tissue evidence="2">Leaf</tissue>
    </source>
</reference>
<comment type="caution">
    <text evidence="2">The sequence shown here is derived from an EMBL/GenBank/DDBJ whole genome shotgun (WGS) entry which is preliminary data.</text>
</comment>
<keyword evidence="3" id="KW-1185">Reference proteome</keyword>
<dbReference type="Proteomes" id="UP000298416">
    <property type="component" value="Unassembled WGS sequence"/>
</dbReference>
<sequence>MAAGGDHHHHADVARGGDFRGKVWSMTGGANCRPKHWKRNTAFAMAGIVLICIPIAMKSAQLEAMHLLKSSYNVSRSATMSNVRIPLCARFPPRCGAKILATRTISSL</sequence>
<reference evidence="2" key="2">
    <citation type="submission" date="2020-08" db="EMBL/GenBank/DDBJ databases">
        <title>Plant Genome Project.</title>
        <authorList>
            <person name="Zhang R.-G."/>
        </authorList>
    </citation>
    <scope>NUCLEOTIDE SEQUENCE</scope>
    <source>
        <strain evidence="2">Huo1</strain>
        <tissue evidence="2">Leaf</tissue>
    </source>
</reference>
<accession>A0A8X9A1X6</accession>
<protein>
    <submittedName>
        <fullName evidence="2">Uncharacterized protein</fullName>
    </submittedName>
</protein>
<evidence type="ECO:0000313" key="2">
    <source>
        <dbReference type="EMBL" id="KAG6425682.1"/>
    </source>
</evidence>
<keyword evidence="1" id="KW-0472">Membrane</keyword>
<feature type="transmembrane region" description="Helical" evidence="1">
    <location>
        <begin position="42"/>
        <end position="60"/>
    </location>
</feature>
<name>A0A8X9A1X6_SALSN</name>
<keyword evidence="1" id="KW-1133">Transmembrane helix</keyword>
<evidence type="ECO:0000313" key="3">
    <source>
        <dbReference type="Proteomes" id="UP000298416"/>
    </source>
</evidence>
<organism evidence="2">
    <name type="scientific">Salvia splendens</name>
    <name type="common">Scarlet sage</name>
    <dbReference type="NCBI Taxonomy" id="180675"/>
    <lineage>
        <taxon>Eukaryota</taxon>
        <taxon>Viridiplantae</taxon>
        <taxon>Streptophyta</taxon>
        <taxon>Embryophyta</taxon>
        <taxon>Tracheophyta</taxon>
        <taxon>Spermatophyta</taxon>
        <taxon>Magnoliopsida</taxon>
        <taxon>eudicotyledons</taxon>
        <taxon>Gunneridae</taxon>
        <taxon>Pentapetalae</taxon>
        <taxon>asterids</taxon>
        <taxon>lamiids</taxon>
        <taxon>Lamiales</taxon>
        <taxon>Lamiaceae</taxon>
        <taxon>Nepetoideae</taxon>
        <taxon>Mentheae</taxon>
        <taxon>Salviinae</taxon>
        <taxon>Salvia</taxon>
        <taxon>Salvia subgen. Calosphace</taxon>
        <taxon>core Calosphace</taxon>
    </lineage>
</organism>
<dbReference type="PANTHER" id="PTHR34286">
    <property type="entry name" value="TRANSMEMBRANE PROTEIN"/>
    <property type="match status" value="1"/>
</dbReference>
<proteinExistence type="predicted"/>
<dbReference type="EMBL" id="PNBA02000005">
    <property type="protein sequence ID" value="KAG6425682.1"/>
    <property type="molecule type" value="Genomic_DNA"/>
</dbReference>
<dbReference type="PANTHER" id="PTHR34286:SF1">
    <property type="entry name" value="TRANSMEMBRANE PROTEIN"/>
    <property type="match status" value="1"/>
</dbReference>
<keyword evidence="1" id="KW-0812">Transmembrane</keyword>
<evidence type="ECO:0000256" key="1">
    <source>
        <dbReference type="SAM" id="Phobius"/>
    </source>
</evidence>